<gene>
    <name evidence="1" type="ORF">EV420DRAFT_1576192</name>
</gene>
<accession>A0AA39JNJ4</accession>
<evidence type="ECO:0000313" key="2">
    <source>
        <dbReference type="Proteomes" id="UP001175211"/>
    </source>
</evidence>
<organism evidence="1 2">
    <name type="scientific">Armillaria tabescens</name>
    <name type="common">Ringless honey mushroom</name>
    <name type="synonym">Agaricus tabescens</name>
    <dbReference type="NCBI Taxonomy" id="1929756"/>
    <lineage>
        <taxon>Eukaryota</taxon>
        <taxon>Fungi</taxon>
        <taxon>Dikarya</taxon>
        <taxon>Basidiomycota</taxon>
        <taxon>Agaricomycotina</taxon>
        <taxon>Agaricomycetes</taxon>
        <taxon>Agaricomycetidae</taxon>
        <taxon>Agaricales</taxon>
        <taxon>Marasmiineae</taxon>
        <taxon>Physalacriaceae</taxon>
        <taxon>Desarmillaria</taxon>
    </lineage>
</organism>
<comment type="caution">
    <text evidence="1">The sequence shown here is derived from an EMBL/GenBank/DDBJ whole genome shotgun (WGS) entry which is preliminary data.</text>
</comment>
<dbReference type="AlphaFoldDB" id="A0AA39JNJ4"/>
<dbReference type="RefSeq" id="XP_060324823.1">
    <property type="nucleotide sequence ID" value="XM_060474491.1"/>
</dbReference>
<name>A0AA39JNJ4_ARMTA</name>
<keyword evidence="2" id="KW-1185">Reference proteome</keyword>
<proteinExistence type="predicted"/>
<dbReference type="EMBL" id="JAUEPS010000057">
    <property type="protein sequence ID" value="KAK0443698.1"/>
    <property type="molecule type" value="Genomic_DNA"/>
</dbReference>
<reference evidence="1" key="1">
    <citation type="submission" date="2023-06" db="EMBL/GenBank/DDBJ databases">
        <authorList>
            <consortium name="Lawrence Berkeley National Laboratory"/>
            <person name="Ahrendt S."/>
            <person name="Sahu N."/>
            <person name="Indic B."/>
            <person name="Wong-Bajracharya J."/>
            <person name="Merenyi Z."/>
            <person name="Ke H.-M."/>
            <person name="Monk M."/>
            <person name="Kocsube S."/>
            <person name="Drula E."/>
            <person name="Lipzen A."/>
            <person name="Balint B."/>
            <person name="Henrissat B."/>
            <person name="Andreopoulos B."/>
            <person name="Martin F.M."/>
            <person name="Harder C.B."/>
            <person name="Rigling D."/>
            <person name="Ford K.L."/>
            <person name="Foster G.D."/>
            <person name="Pangilinan J."/>
            <person name="Papanicolaou A."/>
            <person name="Barry K."/>
            <person name="LaButti K."/>
            <person name="Viragh M."/>
            <person name="Koriabine M."/>
            <person name="Yan M."/>
            <person name="Riley R."/>
            <person name="Champramary S."/>
            <person name="Plett K.L."/>
            <person name="Tsai I.J."/>
            <person name="Slot J."/>
            <person name="Sipos G."/>
            <person name="Plett J."/>
            <person name="Nagy L.G."/>
            <person name="Grigoriev I.V."/>
        </authorList>
    </citation>
    <scope>NUCLEOTIDE SEQUENCE</scope>
    <source>
        <strain evidence="1">CCBAS 213</strain>
    </source>
</reference>
<dbReference type="Proteomes" id="UP001175211">
    <property type="component" value="Unassembled WGS sequence"/>
</dbReference>
<protein>
    <submittedName>
        <fullName evidence="1">Uncharacterized protein</fullName>
    </submittedName>
</protein>
<dbReference type="GeneID" id="85358039"/>
<evidence type="ECO:0000313" key="1">
    <source>
        <dbReference type="EMBL" id="KAK0443698.1"/>
    </source>
</evidence>
<sequence>MTPKMLDTARKYSVNPRLVIVASDAHYWTTIEQNVVASPGILAKLSDKEYCTEEYVQVPYGPASLLLNYE</sequence>